<feature type="chain" id="PRO_5037480044" evidence="1">
    <location>
        <begin position="23"/>
        <end position="103"/>
    </location>
</feature>
<gene>
    <name evidence="2" type="ORF">H8744_01210</name>
</gene>
<dbReference type="InterPro" id="IPR026444">
    <property type="entry name" value="Secre_tail"/>
</dbReference>
<evidence type="ECO:0000256" key="1">
    <source>
        <dbReference type="SAM" id="SignalP"/>
    </source>
</evidence>
<dbReference type="Proteomes" id="UP000651085">
    <property type="component" value="Unassembled WGS sequence"/>
</dbReference>
<evidence type="ECO:0000313" key="2">
    <source>
        <dbReference type="EMBL" id="MBC8591878.1"/>
    </source>
</evidence>
<organism evidence="2 3">
    <name type="scientific">Jilunia laotingensis</name>
    <dbReference type="NCBI Taxonomy" id="2763675"/>
    <lineage>
        <taxon>Bacteria</taxon>
        <taxon>Pseudomonadati</taxon>
        <taxon>Bacteroidota</taxon>
        <taxon>Bacteroidia</taxon>
        <taxon>Bacteroidales</taxon>
        <taxon>Bacteroidaceae</taxon>
        <taxon>Jilunia</taxon>
    </lineage>
</organism>
<reference evidence="2" key="1">
    <citation type="submission" date="2020-08" db="EMBL/GenBank/DDBJ databases">
        <title>Genome public.</title>
        <authorList>
            <person name="Liu C."/>
            <person name="Sun Q."/>
        </authorList>
    </citation>
    <scope>NUCLEOTIDE SEQUENCE</scope>
    <source>
        <strain evidence="2">N12</strain>
    </source>
</reference>
<dbReference type="NCBIfam" id="TIGR04183">
    <property type="entry name" value="Por_Secre_tail"/>
    <property type="match status" value="1"/>
</dbReference>
<dbReference type="AlphaFoldDB" id="A0A926F0L8"/>
<sequence>MKRLFFYFFFALTLLASNTLLAQEKGKTETVHDGRSSLTITVSGTSVRIQNAPFGSVMEVYDILGVKVTSVRVDSSDKTVTLNLPKGYYIFKIGDLVRKVVIK</sequence>
<dbReference type="EMBL" id="JACRTF010000001">
    <property type="protein sequence ID" value="MBC8591878.1"/>
    <property type="molecule type" value="Genomic_DNA"/>
</dbReference>
<feature type="signal peptide" evidence="1">
    <location>
        <begin position="1"/>
        <end position="22"/>
    </location>
</feature>
<evidence type="ECO:0000313" key="3">
    <source>
        <dbReference type="Proteomes" id="UP000651085"/>
    </source>
</evidence>
<proteinExistence type="predicted"/>
<keyword evidence="1" id="KW-0732">Signal</keyword>
<keyword evidence="3" id="KW-1185">Reference proteome</keyword>
<dbReference type="RefSeq" id="WP_262433095.1">
    <property type="nucleotide sequence ID" value="NZ_JACRTF010000001.1"/>
</dbReference>
<name>A0A926F0L8_9BACT</name>
<comment type="caution">
    <text evidence="2">The sequence shown here is derived from an EMBL/GenBank/DDBJ whole genome shotgun (WGS) entry which is preliminary data.</text>
</comment>
<accession>A0A926F0L8</accession>
<protein>
    <submittedName>
        <fullName evidence="2">T9SS type A sorting domain-containing protein</fullName>
    </submittedName>
</protein>